<keyword evidence="9" id="KW-1185">Reference proteome</keyword>
<dbReference type="Gene3D" id="3.30.40.10">
    <property type="entry name" value="Zinc/RING finger domain, C3HC4 (zinc finger)"/>
    <property type="match status" value="1"/>
</dbReference>
<dbReference type="STRING" id="478820.A0A196S8P7"/>
<dbReference type="SUPFAM" id="SSF57903">
    <property type="entry name" value="FYVE/PHD zinc finger"/>
    <property type="match status" value="2"/>
</dbReference>
<keyword evidence="2 4" id="KW-0863">Zinc-finger</keyword>
<dbReference type="Gene3D" id="3.40.50.10810">
    <property type="entry name" value="Tandem AAA-ATPase domain"/>
    <property type="match status" value="1"/>
</dbReference>
<evidence type="ECO:0000259" key="6">
    <source>
        <dbReference type="PROSITE" id="PS50016"/>
    </source>
</evidence>
<dbReference type="PROSITE" id="PS50016">
    <property type="entry name" value="ZF_PHD_2"/>
    <property type="match status" value="1"/>
</dbReference>
<dbReference type="PANTHER" id="PTHR24102">
    <property type="entry name" value="PHD FINGER PROTEIN"/>
    <property type="match status" value="1"/>
</dbReference>
<evidence type="ECO:0000256" key="1">
    <source>
        <dbReference type="ARBA" id="ARBA00022723"/>
    </source>
</evidence>
<keyword evidence="3" id="KW-0862">Zinc</keyword>
<dbReference type="InterPro" id="IPR013083">
    <property type="entry name" value="Znf_RING/FYVE/PHD"/>
</dbReference>
<organism evidence="8 9">
    <name type="scientific">Blastocystis sp. subtype 1 (strain ATCC 50177 / NandII)</name>
    <dbReference type="NCBI Taxonomy" id="478820"/>
    <lineage>
        <taxon>Eukaryota</taxon>
        <taxon>Sar</taxon>
        <taxon>Stramenopiles</taxon>
        <taxon>Bigyra</taxon>
        <taxon>Opalozoa</taxon>
        <taxon>Opalinata</taxon>
        <taxon>Blastocystidae</taxon>
        <taxon>Blastocystis</taxon>
    </lineage>
</organism>
<evidence type="ECO:0000313" key="8">
    <source>
        <dbReference type="EMBL" id="OAO12462.1"/>
    </source>
</evidence>
<evidence type="ECO:0000256" key="4">
    <source>
        <dbReference type="PROSITE-ProRule" id="PRU00175"/>
    </source>
</evidence>
<dbReference type="Proteomes" id="UP000078348">
    <property type="component" value="Unassembled WGS sequence"/>
</dbReference>
<keyword evidence="1" id="KW-0479">Metal-binding</keyword>
<dbReference type="EMBL" id="LXWW01000543">
    <property type="protein sequence ID" value="OAO12462.1"/>
    <property type="molecule type" value="Genomic_DNA"/>
</dbReference>
<protein>
    <submittedName>
        <fullName evidence="8">Chromatin remodeling complex / DNA-dep ATPase</fullName>
    </submittedName>
</protein>
<evidence type="ECO:0000256" key="3">
    <source>
        <dbReference type="ARBA" id="ARBA00022833"/>
    </source>
</evidence>
<name>A0A196S8P7_BLAHN</name>
<dbReference type="PANTHER" id="PTHR24102:SF28">
    <property type="entry name" value="PHD-TYPE DOMAIN-CONTAINING PROTEIN"/>
    <property type="match status" value="1"/>
</dbReference>
<accession>A0A196S8P7</accession>
<dbReference type="GO" id="GO:0008270">
    <property type="term" value="F:zinc ion binding"/>
    <property type="evidence" value="ECO:0007669"/>
    <property type="project" value="UniProtKB-KW"/>
</dbReference>
<dbReference type="Gene3D" id="3.40.50.300">
    <property type="entry name" value="P-loop containing nucleotide triphosphate hydrolases"/>
    <property type="match status" value="1"/>
</dbReference>
<reference evidence="8 9" key="1">
    <citation type="submission" date="2016-05" db="EMBL/GenBank/DDBJ databases">
        <title>Nuclear genome of Blastocystis sp. subtype 1 NandII.</title>
        <authorList>
            <person name="Gentekaki E."/>
            <person name="Curtis B."/>
            <person name="Stairs C."/>
            <person name="Eme L."/>
            <person name="Herman E."/>
            <person name="Klimes V."/>
            <person name="Arias M.C."/>
            <person name="Elias M."/>
            <person name="Hilliou F."/>
            <person name="Klute M."/>
            <person name="Malik S.-B."/>
            <person name="Pightling A."/>
            <person name="Rachubinski R."/>
            <person name="Salas D."/>
            <person name="Schlacht A."/>
            <person name="Suga H."/>
            <person name="Archibald J."/>
            <person name="Ball S.G."/>
            <person name="Clark G."/>
            <person name="Dacks J."/>
            <person name="Van Der Giezen M."/>
            <person name="Tsaousis A."/>
            <person name="Roger A."/>
        </authorList>
    </citation>
    <scope>NUCLEOTIDE SEQUENCE [LARGE SCALE GENOMIC DNA]</scope>
    <source>
        <strain evidence="9">ATCC 50177 / NandII</strain>
    </source>
</reference>
<dbReference type="Pfam" id="PF00628">
    <property type="entry name" value="PHD"/>
    <property type="match status" value="1"/>
</dbReference>
<sequence>MDKEGTDTAILLGCAQRNVSILAEWEEREGFFRFVLVTGWETTQVGLFSLSSTYAHIIVLATDYDFVPFSVPLSRIRFLSYTDCVLQIASLSCSYPRELIESVNQALKSVEKEMKRNQTLQAIAAAEARSLSEANEPKPPERERKRRGASKRNVKSGEDTVKRRKSGNPSIVSVAINDPEDPEENADDDSSAKSEKIIKRYMGSKSNSGESRDKKEAAKIETRRMCQDLIFDNPEHMPLCTQCQLPLSHNHHLIFTCTHCSHVFHSRCIWGTFYAPCTETWLCASCLVHRYLSVFDVDRHEWIAMFVVAFNSATGMHTLRYKQETRVLRLRTFRVRLSGMKEETGVSSLPTNSSVMEITAGIRKFKPVTDRPNDHTLPQVLSFNEHYAPKDSLISVVLYRRFSANHNIEVLVQMENASIFGALWVPQSKLHSRGEKELDAYFGRQLLFSSLWRAILNVAEEQFYYQEFSPLMLSQCDISSMSDTMGECCICHAENSSKVLICDNCEGAYHLSCVSPHSSKIPSGEWICPKCRVFPKDIDLGEEELQFRCWFSNGGEAKLTGYQLLLLPYGSELITRQLREDSEVDHYVELTKGEKKEAALPTTKELKWFTYFGDELHTLRDINDDFTVDVIKKMLNTLTEYAVVNVLASCESGHRDMTSCVLRHLYAKNYLSGPVLIIAPARCIDEWYHSLHTFTFFKVAVLNEIAADRRDQWQAYLGPPKSLFVGEYQVYLMSVNCFRNRSAADNCYLRGIEWSVVVIDDFFASHDKPALDVFPSSRELRDGLGRFSDLSFTYTITLWQLEAIPQSIPLSFFESFSAVLFHLDASSSFTTSQQLLRDYYSNYASSEQLTTDLLNASVPSFVPCFVQMRFHSDSLYSDYIILVPITITQKKCLEALFQRWSFILNGTSSSFGKDVLFSIYLEMLRIYTHPFLAGCSIPLLLEDSDFLTEFASASGKVMVLNQIITGMVKKCKRCVIGVYAKTVRFCSFLEKYYSMLGYAVKPFFGVHTLEEFRHFCTECNQNLLNETPTLAILGNMPSGVTLSMPFLDSVFAFDSENDPMVDVHCLRSIFGIGKNRKFQLFRLVLACSFEVEYFLPHSKFLVSFRNFINLQLNSFHEQLKKYLHSHDSPEYRRFLEGNLNCCLRDVICPIPLTQEGKLPERSIARLEPFLASCAPLTPIPTAVGEKTTIQDLLEAIWSCNSVSTMRVMVRQVESMFPACLRDPCRSLRGLEVAELEVCSLLDLVICHMMQKLIELTYGLVLDDEATVRKKRKYKMKRDDAYDGVPVFYRMKSYLERIRLAMRYNDYWIIVPYQDLFRNL</sequence>
<feature type="compositionally biased region" description="Acidic residues" evidence="5">
    <location>
        <begin position="178"/>
        <end position="189"/>
    </location>
</feature>
<evidence type="ECO:0000256" key="5">
    <source>
        <dbReference type="SAM" id="MobiDB-lite"/>
    </source>
</evidence>
<dbReference type="InterPro" id="IPR019787">
    <property type="entry name" value="Znf_PHD-finger"/>
</dbReference>
<feature type="compositionally biased region" description="Basic residues" evidence="5">
    <location>
        <begin position="144"/>
        <end position="154"/>
    </location>
</feature>
<evidence type="ECO:0000259" key="7">
    <source>
        <dbReference type="PROSITE" id="PS50089"/>
    </source>
</evidence>
<dbReference type="InterPro" id="IPR011011">
    <property type="entry name" value="Znf_FYVE_PHD"/>
</dbReference>
<dbReference type="OrthoDB" id="72295at2759"/>
<comment type="caution">
    <text evidence="8">The sequence shown here is derived from an EMBL/GenBank/DDBJ whole genome shotgun (WGS) entry which is preliminary data.</text>
</comment>
<feature type="region of interest" description="Disordered" evidence="5">
    <location>
        <begin position="127"/>
        <end position="195"/>
    </location>
</feature>
<feature type="domain" description="RING-type" evidence="7">
    <location>
        <begin position="488"/>
        <end position="532"/>
    </location>
</feature>
<dbReference type="InterPro" id="IPR038718">
    <property type="entry name" value="SNF2-like_sf"/>
</dbReference>
<feature type="domain" description="PHD-type" evidence="6">
    <location>
        <begin position="485"/>
        <end position="534"/>
    </location>
</feature>
<dbReference type="SMART" id="SM00249">
    <property type="entry name" value="PHD"/>
    <property type="match status" value="2"/>
</dbReference>
<gene>
    <name evidence="8" type="ORF">AV274_5817</name>
</gene>
<evidence type="ECO:0000313" key="9">
    <source>
        <dbReference type="Proteomes" id="UP000078348"/>
    </source>
</evidence>
<dbReference type="InterPro" id="IPR001841">
    <property type="entry name" value="Znf_RING"/>
</dbReference>
<dbReference type="PROSITE" id="PS01359">
    <property type="entry name" value="ZF_PHD_1"/>
    <property type="match status" value="1"/>
</dbReference>
<dbReference type="InterPro" id="IPR019786">
    <property type="entry name" value="Zinc_finger_PHD-type_CS"/>
</dbReference>
<dbReference type="PROSITE" id="PS50089">
    <property type="entry name" value="ZF_RING_2"/>
    <property type="match status" value="1"/>
</dbReference>
<evidence type="ECO:0000256" key="2">
    <source>
        <dbReference type="ARBA" id="ARBA00022771"/>
    </source>
</evidence>
<dbReference type="InterPro" id="IPR027417">
    <property type="entry name" value="P-loop_NTPase"/>
</dbReference>
<proteinExistence type="predicted"/>
<dbReference type="InterPro" id="IPR001965">
    <property type="entry name" value="Znf_PHD"/>
</dbReference>